<protein>
    <recommendedName>
        <fullName evidence="4 5">Translation initiation factor IF-3</fullName>
    </recommendedName>
</protein>
<comment type="similarity">
    <text evidence="1 4 6">Belongs to the IF-3 family.</text>
</comment>
<dbReference type="GO" id="GO:0016020">
    <property type="term" value="C:membrane"/>
    <property type="evidence" value="ECO:0007669"/>
    <property type="project" value="TreeGrafter"/>
</dbReference>
<dbReference type="SUPFAM" id="SSF54364">
    <property type="entry name" value="Translation initiation factor IF3, N-terminal domain"/>
    <property type="match status" value="1"/>
</dbReference>
<dbReference type="InterPro" id="IPR019813">
    <property type="entry name" value="Translation_initiation_fac3_CS"/>
</dbReference>
<reference evidence="9 10" key="1">
    <citation type="journal article" date="2015" name="J Genomics">
        <title>Whole Genome Sequence of the Soybean Aphid Endosymbiont Buchnera aphidicola and Genetic Differentiation among Biotype-Specific Strains.</title>
        <authorList>
            <person name="Cassone B.J."/>
            <person name="Wenger J.A."/>
            <person name="Michel A.P."/>
        </authorList>
    </citation>
    <scope>NUCLEOTIDE SEQUENCE [LARGE SCALE GENOMIC DNA]</scope>
    <source>
        <strain evidence="9 10">BAg</strain>
    </source>
</reference>
<keyword evidence="3 4" id="KW-0648">Protein biosynthesis</keyword>
<dbReference type="SUPFAM" id="SSF55200">
    <property type="entry name" value="Translation initiation factor IF3, C-terminal domain"/>
    <property type="match status" value="1"/>
</dbReference>
<evidence type="ECO:0000256" key="4">
    <source>
        <dbReference type="HAMAP-Rule" id="MF_00080"/>
    </source>
</evidence>
<dbReference type="GO" id="GO:0043022">
    <property type="term" value="F:ribosome binding"/>
    <property type="evidence" value="ECO:0007669"/>
    <property type="project" value="UniProtKB-ARBA"/>
</dbReference>
<evidence type="ECO:0000256" key="2">
    <source>
        <dbReference type="ARBA" id="ARBA00022540"/>
    </source>
</evidence>
<dbReference type="InterPro" id="IPR036787">
    <property type="entry name" value="T_IF-3_N_sf"/>
</dbReference>
<dbReference type="PANTHER" id="PTHR10938:SF0">
    <property type="entry name" value="TRANSLATION INITIATION FACTOR IF-3, MITOCHONDRIAL"/>
    <property type="match status" value="1"/>
</dbReference>
<accession>A0A0M4HI74</accession>
<dbReference type="Gene3D" id="3.10.20.80">
    <property type="entry name" value="Translation initiation factor 3 (IF-3), N-terminal domain"/>
    <property type="match status" value="1"/>
</dbReference>
<dbReference type="FunFam" id="3.10.20.80:FF:000001">
    <property type="entry name" value="Translation initiation factor IF-3"/>
    <property type="match status" value="1"/>
</dbReference>
<comment type="function">
    <text evidence="4 6">IF-3 binds to the 30S ribosomal subunit and shifts the equilibrium between 70S ribosomes and their 50S and 30S subunits in favor of the free subunits, thus enhancing the availability of 30S subunits on which protein synthesis initiation begins.</text>
</comment>
<evidence type="ECO:0000256" key="3">
    <source>
        <dbReference type="ARBA" id="ARBA00022917"/>
    </source>
</evidence>
<evidence type="ECO:0000256" key="6">
    <source>
        <dbReference type="RuleBase" id="RU000646"/>
    </source>
</evidence>
<evidence type="ECO:0000256" key="5">
    <source>
        <dbReference type="NCBIfam" id="TIGR00168"/>
    </source>
</evidence>
<dbReference type="GO" id="GO:0005829">
    <property type="term" value="C:cytosol"/>
    <property type="evidence" value="ECO:0007669"/>
    <property type="project" value="TreeGrafter"/>
</dbReference>
<keyword evidence="4" id="KW-0963">Cytoplasm</keyword>
<feature type="domain" description="Translation initiation factor 3 C-terminal" evidence="7">
    <location>
        <begin position="92"/>
        <end position="177"/>
    </location>
</feature>
<evidence type="ECO:0000313" key="9">
    <source>
        <dbReference type="EMBL" id="ALD15089.1"/>
    </source>
</evidence>
<comment type="subunit">
    <text evidence="4 6">Monomer.</text>
</comment>
<organism evidence="9 10">
    <name type="scientific">Buchnera aphidicola</name>
    <name type="common">Aphis glycines</name>
    <dbReference type="NCBI Taxonomy" id="1265350"/>
    <lineage>
        <taxon>Bacteria</taxon>
        <taxon>Pseudomonadati</taxon>
        <taxon>Pseudomonadota</taxon>
        <taxon>Gammaproteobacteria</taxon>
        <taxon>Enterobacterales</taxon>
        <taxon>Erwiniaceae</taxon>
        <taxon>Buchnera</taxon>
    </lineage>
</organism>
<dbReference type="AlphaFoldDB" id="A0A0M4HI74"/>
<dbReference type="PROSITE" id="PS00938">
    <property type="entry name" value="IF3"/>
    <property type="match status" value="1"/>
</dbReference>
<dbReference type="KEGG" id="baph:IX46_00655"/>
<dbReference type="STRING" id="1265350.IX46_00655"/>
<gene>
    <name evidence="4" type="primary">infC</name>
    <name evidence="9" type="ORF">IX46_00655</name>
</gene>
<evidence type="ECO:0000259" key="8">
    <source>
        <dbReference type="Pfam" id="PF05198"/>
    </source>
</evidence>
<dbReference type="PATRIC" id="fig|1265350.3.peg.119"/>
<dbReference type="InterPro" id="IPR036788">
    <property type="entry name" value="T_IF-3_C_sf"/>
</dbReference>
<dbReference type="InterPro" id="IPR019815">
    <property type="entry name" value="Translation_initiation_fac_3_C"/>
</dbReference>
<dbReference type="EMBL" id="CP009253">
    <property type="protein sequence ID" value="ALD15089.1"/>
    <property type="molecule type" value="Genomic_DNA"/>
</dbReference>
<dbReference type="InterPro" id="IPR019814">
    <property type="entry name" value="Translation_initiation_fac_3_N"/>
</dbReference>
<dbReference type="Gene3D" id="3.30.110.10">
    <property type="entry name" value="Translation initiation factor 3 (IF-3), C-terminal domain"/>
    <property type="match status" value="1"/>
</dbReference>
<keyword evidence="2 4" id="KW-0396">Initiation factor</keyword>
<dbReference type="Proteomes" id="UP000066321">
    <property type="component" value="Chromosome"/>
</dbReference>
<evidence type="ECO:0000313" key="10">
    <source>
        <dbReference type="Proteomes" id="UP000066321"/>
    </source>
</evidence>
<name>A0A0M4HI74_9GAMM</name>
<dbReference type="FunFam" id="3.30.110.10:FF:000001">
    <property type="entry name" value="Translation initiation factor IF-3"/>
    <property type="match status" value="1"/>
</dbReference>
<feature type="domain" description="Translation initiation factor 3 N-terminal" evidence="8">
    <location>
        <begin position="16"/>
        <end position="85"/>
    </location>
</feature>
<dbReference type="InterPro" id="IPR001288">
    <property type="entry name" value="Translation_initiation_fac_3"/>
</dbReference>
<dbReference type="OrthoDB" id="9806014at2"/>
<dbReference type="Pfam" id="PF05198">
    <property type="entry name" value="IF3_N"/>
    <property type="match status" value="1"/>
</dbReference>
<evidence type="ECO:0000256" key="1">
    <source>
        <dbReference type="ARBA" id="ARBA00005439"/>
    </source>
</evidence>
<dbReference type="Pfam" id="PF00707">
    <property type="entry name" value="IF3_C"/>
    <property type="match status" value="1"/>
</dbReference>
<evidence type="ECO:0000259" key="7">
    <source>
        <dbReference type="Pfam" id="PF00707"/>
    </source>
</evidence>
<comment type="subcellular location">
    <subcellularLocation>
        <location evidence="4 6">Cytoplasm</location>
    </subcellularLocation>
</comment>
<dbReference type="RefSeq" id="WP_053940101.1">
    <property type="nucleotide sequence ID" value="NZ_CP009253.1"/>
</dbReference>
<dbReference type="GO" id="GO:0032790">
    <property type="term" value="P:ribosome disassembly"/>
    <property type="evidence" value="ECO:0007669"/>
    <property type="project" value="TreeGrafter"/>
</dbReference>
<dbReference type="HAMAP" id="MF_00080">
    <property type="entry name" value="IF_3"/>
    <property type="match status" value="1"/>
</dbReference>
<dbReference type="GO" id="GO:0003743">
    <property type="term" value="F:translation initiation factor activity"/>
    <property type="evidence" value="ECO:0007669"/>
    <property type="project" value="UniProtKB-UniRule"/>
</dbReference>
<dbReference type="PANTHER" id="PTHR10938">
    <property type="entry name" value="TRANSLATION INITIATION FACTOR IF-3"/>
    <property type="match status" value="1"/>
</dbReference>
<proteinExistence type="inferred from homology"/>
<dbReference type="NCBIfam" id="TIGR00168">
    <property type="entry name" value="infC"/>
    <property type="match status" value="1"/>
</dbReference>
<sequence length="180" mass="20724">MKVGKRTHQLTKPNRINNEIRAIKVRLTGIEGDQLGIVSLREALDKSEELGLDLVEISPNAEPPVCRIMDYGKFLYEKSKSSKEQKKKQKVVQVKEIKFRPGTDEGDYQVKLRNLIRFLEDGDKVKITLRFRGREMAHQKIGVNVLNRVKNDLIELATIESFPSKIEGRQMIMILAPRKK</sequence>